<protein>
    <submittedName>
        <fullName evidence="2">Replication protein A</fullName>
    </submittedName>
</protein>
<accession>T0ZRW0</accession>
<feature type="region of interest" description="Disordered" evidence="1">
    <location>
        <begin position="122"/>
        <end position="158"/>
    </location>
</feature>
<feature type="compositionally biased region" description="Basic and acidic residues" evidence="1">
    <location>
        <begin position="122"/>
        <end position="141"/>
    </location>
</feature>
<dbReference type="AlphaFoldDB" id="T0ZRW0"/>
<gene>
    <name evidence="2" type="ORF">B2A_13497</name>
</gene>
<sequence length="158" mass="16585">MDENSNQDMAGVVGRLESLATQTGAAVLFLHHVSKGAIYGGSSDGQYAARGASALTDQSRWAAALSGMTKQEAGSLGESGAAKVIGEANSGLYVRLSVPKSSYGQPINDRWFKRHEGGVLRPVELEKGTSQRGKGAKEPVSKKGPAAEDVFNWGDDFS</sequence>
<organism evidence="2">
    <name type="scientific">mine drainage metagenome</name>
    <dbReference type="NCBI Taxonomy" id="410659"/>
    <lineage>
        <taxon>unclassified sequences</taxon>
        <taxon>metagenomes</taxon>
        <taxon>ecological metagenomes</taxon>
    </lineage>
</organism>
<reference evidence="2" key="2">
    <citation type="journal article" date="2014" name="ISME J.">
        <title>Microbial stratification in low pH oxic and suboxic macroscopic growths along an acid mine drainage.</title>
        <authorList>
            <person name="Mendez-Garcia C."/>
            <person name="Mesa V."/>
            <person name="Sprenger R.R."/>
            <person name="Richter M."/>
            <person name="Diez M.S."/>
            <person name="Solano J."/>
            <person name="Bargiela R."/>
            <person name="Golyshina O.V."/>
            <person name="Manteca A."/>
            <person name="Ramos J.L."/>
            <person name="Gallego J.R."/>
            <person name="Llorente I."/>
            <person name="Martins Dos Santos V.A."/>
            <person name="Jensen O.N."/>
            <person name="Pelaez A.I."/>
            <person name="Sanchez J."/>
            <person name="Ferrer M."/>
        </authorList>
    </citation>
    <scope>NUCLEOTIDE SEQUENCE</scope>
</reference>
<dbReference type="Pfam" id="PF13481">
    <property type="entry name" value="AAA_25"/>
    <property type="match status" value="1"/>
</dbReference>
<name>T0ZRW0_9ZZZZ</name>
<dbReference type="Gene3D" id="3.40.50.300">
    <property type="entry name" value="P-loop containing nucleotide triphosphate hydrolases"/>
    <property type="match status" value="1"/>
</dbReference>
<proteinExistence type="predicted"/>
<evidence type="ECO:0000256" key="1">
    <source>
        <dbReference type="SAM" id="MobiDB-lite"/>
    </source>
</evidence>
<dbReference type="InterPro" id="IPR027417">
    <property type="entry name" value="P-loop_NTPase"/>
</dbReference>
<evidence type="ECO:0000313" key="2">
    <source>
        <dbReference type="EMBL" id="EQD32565.1"/>
    </source>
</evidence>
<comment type="caution">
    <text evidence="2">The sequence shown here is derived from an EMBL/GenBank/DDBJ whole genome shotgun (WGS) entry which is preliminary data.</text>
</comment>
<reference evidence="2" key="1">
    <citation type="submission" date="2013-08" db="EMBL/GenBank/DDBJ databases">
        <authorList>
            <person name="Mendez C."/>
            <person name="Richter M."/>
            <person name="Ferrer M."/>
            <person name="Sanchez J."/>
        </authorList>
    </citation>
    <scope>NUCLEOTIDE SEQUENCE</scope>
</reference>
<dbReference type="EMBL" id="AUZZ01009777">
    <property type="protein sequence ID" value="EQD32565.1"/>
    <property type="molecule type" value="Genomic_DNA"/>
</dbReference>